<accession>A0A7X0WZL0</accession>
<evidence type="ECO:0000313" key="6">
    <source>
        <dbReference type="Proteomes" id="UP000523362"/>
    </source>
</evidence>
<evidence type="ECO:0000259" key="2">
    <source>
        <dbReference type="Pfam" id="PF04892"/>
    </source>
</evidence>
<evidence type="ECO:0000313" key="3">
    <source>
        <dbReference type="EMBL" id="KKD44067.1"/>
    </source>
</evidence>
<keyword evidence="1" id="KW-1133">Transmembrane helix</keyword>
<feature type="transmembrane region" description="Helical" evidence="1">
    <location>
        <begin position="71"/>
        <end position="92"/>
    </location>
</feature>
<feature type="transmembrane region" description="Helical" evidence="1">
    <location>
        <begin position="168"/>
        <end position="186"/>
    </location>
</feature>
<dbReference type="EMBL" id="JYOM01000017">
    <property type="protein sequence ID" value="KKD44067.1"/>
    <property type="molecule type" value="Genomic_DNA"/>
</dbReference>
<dbReference type="Pfam" id="PF04892">
    <property type="entry name" value="VanZ"/>
    <property type="match status" value="1"/>
</dbReference>
<sequence length="199" mass="22465">MKRYFIILILPIISIFTAVAMYFSWFQGWLYFYLKHVMASVSYMGYITVGITALLLYFVAVQLVNWKINKALLVLCYTIYFGILLCLLFGKASNTQGFSSDTFGFIDTFLSGNLRVIIVGNVLAFVPIGFLLKKAGIIKALLYATMLIFAVEGAQYILHVGFFDTGDVFLNVSGIMLGYVIIRFLHLGRSRRLKIKPTS</sequence>
<feature type="transmembrane region" description="Helical" evidence="1">
    <location>
        <begin position="141"/>
        <end position="162"/>
    </location>
</feature>
<evidence type="ECO:0000313" key="5">
    <source>
        <dbReference type="Proteomes" id="UP000033536"/>
    </source>
</evidence>
<evidence type="ECO:0000313" key="4">
    <source>
        <dbReference type="EMBL" id="MBC1484898.1"/>
    </source>
</evidence>
<feature type="transmembrane region" description="Helical" evidence="1">
    <location>
        <begin position="5"/>
        <end position="23"/>
    </location>
</feature>
<dbReference type="Proteomes" id="UP000523362">
    <property type="component" value="Unassembled WGS sequence"/>
</dbReference>
<gene>
    <name evidence="4" type="ORF">HB897_01475</name>
    <name evidence="3" type="ORF">UQ68_14050</name>
</gene>
<dbReference type="EMBL" id="JAARRG010000001">
    <property type="protein sequence ID" value="MBC1484898.1"/>
    <property type="molecule type" value="Genomic_DNA"/>
</dbReference>
<dbReference type="RefSeq" id="WP_003747636.1">
    <property type="nucleotide sequence ID" value="NZ_CP034772.1"/>
</dbReference>
<proteinExistence type="predicted"/>
<evidence type="ECO:0000256" key="1">
    <source>
        <dbReference type="SAM" id="Phobius"/>
    </source>
</evidence>
<feature type="domain" description="VanZ-like" evidence="2">
    <location>
        <begin position="79"/>
        <end position="185"/>
    </location>
</feature>
<dbReference type="AlphaFoldDB" id="A0A7X0WZL0"/>
<comment type="caution">
    <text evidence="4">The sequence shown here is derived from an EMBL/GenBank/DDBJ whole genome shotgun (WGS) entry which is preliminary data.</text>
</comment>
<organism evidence="4 6">
    <name type="scientific">Listeria seeligeri</name>
    <dbReference type="NCBI Taxonomy" id="1640"/>
    <lineage>
        <taxon>Bacteria</taxon>
        <taxon>Bacillati</taxon>
        <taxon>Bacillota</taxon>
        <taxon>Bacilli</taxon>
        <taxon>Bacillales</taxon>
        <taxon>Listeriaceae</taxon>
        <taxon>Listeria</taxon>
    </lineage>
</organism>
<dbReference type="Proteomes" id="UP000033536">
    <property type="component" value="Unassembled WGS sequence"/>
</dbReference>
<feature type="transmembrane region" description="Helical" evidence="1">
    <location>
        <begin position="112"/>
        <end position="132"/>
    </location>
</feature>
<keyword evidence="1" id="KW-0812">Transmembrane</keyword>
<protein>
    <submittedName>
        <fullName evidence="3">Transporter</fullName>
    </submittedName>
    <submittedName>
        <fullName evidence="4">VanZ family protein</fullName>
    </submittedName>
</protein>
<reference evidence="3 5" key="1">
    <citation type="submission" date="2015-02" db="EMBL/GenBank/DDBJ databases">
        <title>Sequencing of Listeria spp. dairy environmental strains.</title>
        <authorList>
            <person name="Muhterem-Uyar M."/>
            <person name="Wagner M."/>
            <person name="Schmitz-Esser S."/>
            <person name="Stessl B."/>
        </authorList>
    </citation>
    <scope>NUCLEOTIDE SEQUENCE [LARGE SCALE GENOMIC DNA]</scope>
    <source>
        <strain evidence="3 5">7KSM</strain>
    </source>
</reference>
<name>A0A7X0WZL0_LISSE</name>
<reference evidence="4 6" key="2">
    <citation type="submission" date="2020-03" db="EMBL/GenBank/DDBJ databases">
        <title>Soil Listeria distribution.</title>
        <authorList>
            <person name="Liao J."/>
            <person name="Wiedmann M."/>
        </authorList>
    </citation>
    <scope>NUCLEOTIDE SEQUENCE [LARGE SCALE GENOMIC DNA]</scope>
    <source>
        <strain evidence="4 6">FSL L7-1560</strain>
    </source>
</reference>
<dbReference type="InterPro" id="IPR006976">
    <property type="entry name" value="VanZ-like"/>
</dbReference>
<keyword evidence="5" id="KW-1185">Reference proteome</keyword>
<keyword evidence="1" id="KW-0472">Membrane</keyword>
<feature type="transmembrane region" description="Helical" evidence="1">
    <location>
        <begin position="43"/>
        <end position="64"/>
    </location>
</feature>